<protein>
    <recommendedName>
        <fullName evidence="3">Transcription factor zinc-finger domain-containing protein</fullName>
    </recommendedName>
</protein>
<reference evidence="2" key="1">
    <citation type="journal article" date="2019" name="Int. J. Syst. Evol. Microbiol.">
        <title>The Global Catalogue of Microorganisms (GCM) 10K type strain sequencing project: providing services to taxonomists for standard genome sequencing and annotation.</title>
        <authorList>
            <consortium name="The Broad Institute Genomics Platform"/>
            <consortium name="The Broad Institute Genome Sequencing Center for Infectious Disease"/>
            <person name="Wu L."/>
            <person name="Ma J."/>
        </authorList>
    </citation>
    <scope>NUCLEOTIDE SEQUENCE [LARGE SCALE GENOMIC DNA]</scope>
    <source>
        <strain evidence="2">JCM 17068</strain>
    </source>
</reference>
<accession>A0ABP7UPA0</accession>
<comment type="caution">
    <text evidence="1">The sequence shown here is derived from an EMBL/GenBank/DDBJ whole genome shotgun (WGS) entry which is preliminary data.</text>
</comment>
<keyword evidence="2" id="KW-1185">Reference proteome</keyword>
<gene>
    <name evidence="1" type="ORF">GCM10022388_13440</name>
</gene>
<name>A0ABP7UPA0_9FLAO</name>
<organism evidence="1 2">
    <name type="scientific">Flavobacterium chungnamense</name>
    <dbReference type="NCBI Taxonomy" id="706182"/>
    <lineage>
        <taxon>Bacteria</taxon>
        <taxon>Pseudomonadati</taxon>
        <taxon>Bacteroidota</taxon>
        <taxon>Flavobacteriia</taxon>
        <taxon>Flavobacteriales</taxon>
        <taxon>Flavobacteriaceae</taxon>
        <taxon>Flavobacterium</taxon>
    </lineage>
</organism>
<evidence type="ECO:0008006" key="3">
    <source>
        <dbReference type="Google" id="ProtNLM"/>
    </source>
</evidence>
<dbReference type="Proteomes" id="UP001500426">
    <property type="component" value="Unassembled WGS sequence"/>
</dbReference>
<dbReference type="EMBL" id="BAABCS010000014">
    <property type="protein sequence ID" value="GAA4048986.1"/>
    <property type="molecule type" value="Genomic_DNA"/>
</dbReference>
<evidence type="ECO:0000313" key="2">
    <source>
        <dbReference type="Proteomes" id="UP001500426"/>
    </source>
</evidence>
<proteinExistence type="predicted"/>
<evidence type="ECO:0000313" key="1">
    <source>
        <dbReference type="EMBL" id="GAA4048986.1"/>
    </source>
</evidence>
<sequence length="105" mass="12304">MKEKPLTKISGTPQELHNIYKKNTSETDINSTSKQKIVNLSDKNECPQCRHQVIKTKKSEHEFDFHESLCDDCKKDFWLITGSLTNRLNKKELFKVNITEFLLFS</sequence>
<dbReference type="RefSeq" id="WP_345092555.1">
    <property type="nucleotide sequence ID" value="NZ_BAABCS010000014.1"/>
</dbReference>